<name>A0A1I0DD39_9PROT</name>
<feature type="region of interest" description="Disordered" evidence="1">
    <location>
        <begin position="22"/>
        <end position="52"/>
    </location>
</feature>
<dbReference type="AlphaFoldDB" id="A0A1I0DD39"/>
<reference evidence="3" key="1">
    <citation type="submission" date="2016-10" db="EMBL/GenBank/DDBJ databases">
        <authorList>
            <person name="Varghese N."/>
            <person name="Submissions S."/>
        </authorList>
    </citation>
    <scope>NUCLEOTIDE SEQUENCE [LARGE SCALE GENOMIC DNA]</scope>
    <source>
        <strain evidence="3">Nm71</strain>
    </source>
</reference>
<gene>
    <name evidence="2" type="ORF">SAMN05216326_11946</name>
</gene>
<evidence type="ECO:0000256" key="1">
    <source>
        <dbReference type="SAM" id="MobiDB-lite"/>
    </source>
</evidence>
<organism evidence="2 3">
    <name type="scientific">Nitrosomonas marina</name>
    <dbReference type="NCBI Taxonomy" id="917"/>
    <lineage>
        <taxon>Bacteria</taxon>
        <taxon>Pseudomonadati</taxon>
        <taxon>Pseudomonadota</taxon>
        <taxon>Betaproteobacteria</taxon>
        <taxon>Nitrosomonadales</taxon>
        <taxon>Nitrosomonadaceae</taxon>
        <taxon>Nitrosomonas</taxon>
    </lineage>
</organism>
<evidence type="ECO:0000313" key="3">
    <source>
        <dbReference type="Proteomes" id="UP000199345"/>
    </source>
</evidence>
<evidence type="ECO:0008006" key="4">
    <source>
        <dbReference type="Google" id="ProtNLM"/>
    </source>
</evidence>
<dbReference type="Proteomes" id="UP000199345">
    <property type="component" value="Unassembled WGS sequence"/>
</dbReference>
<dbReference type="PROSITE" id="PS51257">
    <property type="entry name" value="PROKAR_LIPOPROTEIN"/>
    <property type="match status" value="1"/>
</dbReference>
<evidence type="ECO:0000313" key="2">
    <source>
        <dbReference type="EMBL" id="SET29936.1"/>
    </source>
</evidence>
<sequence length="52" mass="5615">MKYTFLVTILFVLTGTALLSGCGEPKPYNKPPSLYEDPESGERLGAPAGKQE</sequence>
<proteinExistence type="predicted"/>
<dbReference type="RefSeq" id="WP_177170351.1">
    <property type="nucleotide sequence ID" value="NZ_FOIA01000019.1"/>
</dbReference>
<keyword evidence="3" id="KW-1185">Reference proteome</keyword>
<accession>A0A1I0DD39</accession>
<dbReference type="EMBL" id="FOIA01000019">
    <property type="protein sequence ID" value="SET29936.1"/>
    <property type="molecule type" value="Genomic_DNA"/>
</dbReference>
<protein>
    <recommendedName>
        <fullName evidence="4">Lipoprotein-attachment site-containing protein</fullName>
    </recommendedName>
</protein>